<feature type="transmembrane region" description="Helical" evidence="1">
    <location>
        <begin position="122"/>
        <end position="138"/>
    </location>
</feature>
<keyword evidence="1" id="KW-0812">Transmembrane</keyword>
<evidence type="ECO:0000313" key="2">
    <source>
        <dbReference type="EMBL" id="ACR79489.1"/>
    </source>
</evidence>
<feature type="transmembrane region" description="Helical" evidence="1">
    <location>
        <begin position="55"/>
        <end position="72"/>
    </location>
</feature>
<reference evidence="2 3" key="1">
    <citation type="submission" date="2009-06" db="EMBL/GenBank/DDBJ databases">
        <title>Complete sequence of Thermotogales bacterium TBF 19.5.1.</title>
        <authorList>
            <consortium name="US DOE Joint Genome Institute"/>
            <person name="Lucas S."/>
            <person name="Copeland A."/>
            <person name="Lapidus A."/>
            <person name="Glavina del Rio T."/>
            <person name="Tice H."/>
            <person name="Bruce D."/>
            <person name="Goodwin L."/>
            <person name="Pitluck S."/>
            <person name="Chertkov O."/>
            <person name="Brettin T."/>
            <person name="Detter J.C."/>
            <person name="Han C."/>
            <person name="Schmutz J."/>
            <person name="Larimer F."/>
            <person name="Land M."/>
            <person name="Hauser L."/>
            <person name="Kyrpides N."/>
            <person name="Ovchinnikova G."/>
            <person name="Noll K."/>
        </authorList>
    </citation>
    <scope>NUCLEOTIDE SEQUENCE [LARGE SCALE GENOMIC DNA]</scope>
    <source>
        <strain evidence="3">ATCC BAA-1733 / DSM 21960 / TBF 19.5.1</strain>
    </source>
</reference>
<gene>
    <name evidence="2" type="ordered locus">Kole_0777</name>
</gene>
<dbReference type="OrthoDB" id="50475at2"/>
<dbReference type="STRING" id="521045.Kole_0777"/>
<dbReference type="KEGG" id="kol:Kole_0777"/>
<dbReference type="HOGENOM" id="CLU_1728967_0_0_0"/>
<dbReference type="RefSeq" id="WP_015868154.1">
    <property type="nucleotide sequence ID" value="NC_012785.1"/>
</dbReference>
<dbReference type="AlphaFoldDB" id="C5CG48"/>
<reference evidence="2 3" key="2">
    <citation type="journal article" date="2011" name="J. Bacteriol.">
        <title>Genome Sequence of Kosmotoga olearia Strain TBF 19.5.1, a Thermophilic Bacterium with a Wide Growth Temperature Range, Isolated from the Troll B Oil Platform in the North Sea.</title>
        <authorList>
            <person name="Swithers K.S."/>
            <person name="Dipippo J.L."/>
            <person name="Bruce D.C."/>
            <person name="Detter C."/>
            <person name="Tapia R."/>
            <person name="Han S."/>
            <person name="Goodwin L.A."/>
            <person name="Han J."/>
            <person name="Woyke T."/>
            <person name="Pitluck S."/>
            <person name="Pennacchio L."/>
            <person name="Nolan M."/>
            <person name="Mikhailova N."/>
            <person name="Land M.L."/>
            <person name="Nesbo C.L."/>
            <person name="Gogarten J.P."/>
            <person name="Noll K.M."/>
        </authorList>
    </citation>
    <scope>NUCLEOTIDE SEQUENCE [LARGE SCALE GENOMIC DNA]</scope>
    <source>
        <strain evidence="3">ATCC BAA-1733 / DSM 21960 / TBF 19.5.1</strain>
    </source>
</reference>
<evidence type="ECO:0000256" key="1">
    <source>
        <dbReference type="SAM" id="Phobius"/>
    </source>
</evidence>
<keyword evidence="1" id="KW-0472">Membrane</keyword>
<feature type="transmembrane region" description="Helical" evidence="1">
    <location>
        <begin position="6"/>
        <end position="26"/>
    </location>
</feature>
<protein>
    <submittedName>
        <fullName evidence="2">Uncharacterized protein</fullName>
    </submittedName>
</protein>
<dbReference type="eggNOG" id="ENOG502ZV0U">
    <property type="taxonomic scope" value="Bacteria"/>
</dbReference>
<keyword evidence="1" id="KW-1133">Transmembrane helix</keyword>
<proteinExistence type="predicted"/>
<evidence type="ECO:0000313" key="3">
    <source>
        <dbReference type="Proteomes" id="UP000002382"/>
    </source>
</evidence>
<name>C5CG48_KOSOT</name>
<keyword evidence="3" id="KW-1185">Reference proteome</keyword>
<feature type="transmembrane region" description="Helical" evidence="1">
    <location>
        <begin position="78"/>
        <end position="101"/>
    </location>
</feature>
<accession>C5CG48</accession>
<dbReference type="Proteomes" id="UP000002382">
    <property type="component" value="Chromosome"/>
</dbReference>
<organism evidence="2 3">
    <name type="scientific">Kosmotoga olearia (strain ATCC BAA-1733 / DSM 21960 / TBF 19.5.1)</name>
    <dbReference type="NCBI Taxonomy" id="521045"/>
    <lineage>
        <taxon>Bacteria</taxon>
        <taxon>Thermotogati</taxon>
        <taxon>Thermotogota</taxon>
        <taxon>Thermotogae</taxon>
        <taxon>Kosmotogales</taxon>
        <taxon>Kosmotogaceae</taxon>
        <taxon>Kosmotoga</taxon>
    </lineage>
</organism>
<sequence length="151" mass="16844">MLTFYLFIVLQFFIAFALISIGSGMVTGDFTLKGIETAGQNPEITKALEEVSSNILKTMVYVALAVLITTFLPGKLMIGSIMSAGIIFIAMKLTFFLMLNFKDSKFLKVLVDMFWLDDPKKALMYGAMWLALLTWLSIKRINKVAITNHGS</sequence>
<dbReference type="EMBL" id="CP001634">
    <property type="protein sequence ID" value="ACR79489.1"/>
    <property type="molecule type" value="Genomic_DNA"/>
</dbReference>